<feature type="domain" description="Adenosine deaminase" evidence="7">
    <location>
        <begin position="11"/>
        <end position="327"/>
    </location>
</feature>
<dbReference type="Proteomes" id="UP000254047">
    <property type="component" value="Unassembled WGS sequence"/>
</dbReference>
<dbReference type="EMBL" id="UHDO01000001">
    <property type="protein sequence ID" value="SUM44813.1"/>
    <property type="molecule type" value="Genomic_DNA"/>
</dbReference>
<dbReference type="PANTHER" id="PTHR11409">
    <property type="entry name" value="ADENOSINE DEAMINASE"/>
    <property type="match status" value="1"/>
</dbReference>
<dbReference type="Proteomes" id="UP000297598">
    <property type="component" value="Unassembled WGS sequence"/>
</dbReference>
<keyword evidence="11" id="KW-1185">Reference proteome</keyword>
<evidence type="ECO:0000259" key="7">
    <source>
        <dbReference type="Pfam" id="PF00962"/>
    </source>
</evidence>
<comment type="cofactor">
    <cofactor evidence="1">
        <name>Zn(2+)</name>
        <dbReference type="ChEBI" id="CHEBI:29105"/>
    </cofactor>
</comment>
<dbReference type="GO" id="GO:0006154">
    <property type="term" value="P:adenosine catabolic process"/>
    <property type="evidence" value="ECO:0007669"/>
    <property type="project" value="TreeGrafter"/>
</dbReference>
<dbReference type="GO" id="GO:0046103">
    <property type="term" value="P:inosine biosynthetic process"/>
    <property type="evidence" value="ECO:0007669"/>
    <property type="project" value="TreeGrafter"/>
</dbReference>
<dbReference type="EC" id="3.5.4.4" evidence="3"/>
<evidence type="ECO:0000313" key="8">
    <source>
        <dbReference type="EMBL" id="SUM44813.1"/>
    </source>
</evidence>
<dbReference type="InterPro" id="IPR032466">
    <property type="entry name" value="Metal_Hydrolase"/>
</dbReference>
<dbReference type="PANTHER" id="PTHR11409:SF43">
    <property type="entry name" value="ADENOSINE DEAMINASE"/>
    <property type="match status" value="1"/>
</dbReference>
<sequence length="335" mass="38426">MIDIEELIAIPKIELHCHLDGSVSYEYLKRQAELQYIDIDFNKVSAKEECENLAEYLTCFDEILKVMQTKDSLTESVIDVANQAQKDGIKYIELRFAPKFHTQKNMSIRDTLEAVCKGAEIAESEYSIMVRILVCGMKHHSNEENINIFKQIHDTELLKKYIVGVDLAGGEDDDSMSQQAEAIQYAKDKELNITLHAGECGCIKNVYDAVKMGAKRIGHGVALFNDKEQLNHFQNSEALLEICPRSNVQTKAISHIKEIDLDSLKRLNIPYLINTDNRIVTQTNLIKEYLTLLENNLITIEEIKRINKEAIDYAFLNCFDKKEILKNWDSYVDQL</sequence>
<dbReference type="OrthoDB" id="9779574at2"/>
<dbReference type="AlphaFoldDB" id="A0A380G3H4"/>
<evidence type="ECO:0000313" key="10">
    <source>
        <dbReference type="Proteomes" id="UP000254047"/>
    </source>
</evidence>
<protein>
    <recommendedName>
        <fullName evidence="3">adenosine deaminase</fullName>
        <ecNumber evidence="3">3.5.4.4</ecNumber>
    </recommendedName>
</protein>
<dbReference type="SUPFAM" id="SSF51556">
    <property type="entry name" value="Metallo-dependent hydrolases"/>
    <property type="match status" value="1"/>
</dbReference>
<evidence type="ECO:0000256" key="4">
    <source>
        <dbReference type="ARBA" id="ARBA00022723"/>
    </source>
</evidence>
<dbReference type="GO" id="GO:0005829">
    <property type="term" value="C:cytosol"/>
    <property type="evidence" value="ECO:0007669"/>
    <property type="project" value="TreeGrafter"/>
</dbReference>
<dbReference type="InterPro" id="IPR006330">
    <property type="entry name" value="Ado/ade_deaminase"/>
</dbReference>
<dbReference type="RefSeq" id="WP_103297450.1">
    <property type="nucleotide sequence ID" value="NZ_PPQT01000023.1"/>
</dbReference>
<comment type="similarity">
    <text evidence="2">Belongs to the metallo-dependent hydrolases superfamily. Adenosine and AMP deaminases family.</text>
</comment>
<keyword evidence="6" id="KW-0862">Zinc</keyword>
<gene>
    <name evidence="8" type="primary">add</name>
    <name evidence="9" type="ORF">BJR09_11960</name>
    <name evidence="8" type="ORF">NCTC13830_02216</name>
</gene>
<dbReference type="GO" id="GO:0043103">
    <property type="term" value="P:hypoxanthine salvage"/>
    <property type="evidence" value="ECO:0007669"/>
    <property type="project" value="TreeGrafter"/>
</dbReference>
<dbReference type="GO" id="GO:0004000">
    <property type="term" value="F:adenosine deaminase activity"/>
    <property type="evidence" value="ECO:0007669"/>
    <property type="project" value="UniProtKB-ARBA"/>
</dbReference>
<keyword evidence="4" id="KW-0479">Metal-binding</keyword>
<evidence type="ECO:0000256" key="2">
    <source>
        <dbReference type="ARBA" id="ARBA00006676"/>
    </source>
</evidence>
<dbReference type="GO" id="GO:0046872">
    <property type="term" value="F:metal ion binding"/>
    <property type="evidence" value="ECO:0007669"/>
    <property type="project" value="UniProtKB-KW"/>
</dbReference>
<dbReference type="Pfam" id="PF00962">
    <property type="entry name" value="A_deaminase"/>
    <property type="match status" value="1"/>
</dbReference>
<evidence type="ECO:0000313" key="11">
    <source>
        <dbReference type="Proteomes" id="UP000297598"/>
    </source>
</evidence>
<evidence type="ECO:0000256" key="6">
    <source>
        <dbReference type="ARBA" id="ARBA00022833"/>
    </source>
</evidence>
<evidence type="ECO:0000313" key="9">
    <source>
        <dbReference type="EMBL" id="TGE15139.1"/>
    </source>
</evidence>
<accession>A0A380G3H4</accession>
<dbReference type="NCBIfam" id="TIGR01430">
    <property type="entry name" value="aden_deam"/>
    <property type="match status" value="1"/>
</dbReference>
<reference evidence="9 11" key="2">
    <citation type="submission" date="2019-04" db="EMBL/GenBank/DDBJ databases">
        <title>Genomic characterization of Staphylococcus petrasii strains.</title>
        <authorList>
            <person name="Vrbovska V."/>
            <person name="Kovarovic V."/>
            <person name="Maslanova I."/>
            <person name="Indrakova A."/>
            <person name="Petras P."/>
            <person name="Sedo O."/>
            <person name="Svec P."/>
            <person name="Fisarova L."/>
            <person name="Sedlacek I."/>
            <person name="Doskar J."/>
            <person name="Pantucek R."/>
        </authorList>
    </citation>
    <scope>NUCLEOTIDE SEQUENCE [LARGE SCALE GENOMIC DNA]</scope>
    <source>
        <strain evidence="9 11">P5404</strain>
    </source>
</reference>
<organism evidence="8 10">
    <name type="scientific">Staphylococcus petrasii</name>
    <dbReference type="NCBI Taxonomy" id="1276936"/>
    <lineage>
        <taxon>Bacteria</taxon>
        <taxon>Bacillati</taxon>
        <taxon>Bacillota</taxon>
        <taxon>Bacilli</taxon>
        <taxon>Bacillales</taxon>
        <taxon>Staphylococcaceae</taxon>
        <taxon>Staphylococcus</taxon>
    </lineage>
</organism>
<dbReference type="EMBL" id="SRLS01000026">
    <property type="protein sequence ID" value="TGE15139.1"/>
    <property type="molecule type" value="Genomic_DNA"/>
</dbReference>
<dbReference type="Gene3D" id="3.20.20.140">
    <property type="entry name" value="Metal-dependent hydrolases"/>
    <property type="match status" value="1"/>
</dbReference>
<evidence type="ECO:0000256" key="5">
    <source>
        <dbReference type="ARBA" id="ARBA00022801"/>
    </source>
</evidence>
<evidence type="ECO:0000256" key="3">
    <source>
        <dbReference type="ARBA" id="ARBA00012784"/>
    </source>
</evidence>
<evidence type="ECO:0000256" key="1">
    <source>
        <dbReference type="ARBA" id="ARBA00001947"/>
    </source>
</evidence>
<reference evidence="8 10" key="1">
    <citation type="submission" date="2018-06" db="EMBL/GenBank/DDBJ databases">
        <authorList>
            <consortium name="Pathogen Informatics"/>
            <person name="Doyle S."/>
        </authorList>
    </citation>
    <scope>NUCLEOTIDE SEQUENCE [LARGE SCALE GENOMIC DNA]</scope>
    <source>
        <strain evidence="8 10">NCTC13830</strain>
    </source>
</reference>
<proteinExistence type="inferred from homology"/>
<keyword evidence="5 8" id="KW-0378">Hydrolase</keyword>
<name>A0A380G3H4_9STAP</name>
<dbReference type="InterPro" id="IPR001365">
    <property type="entry name" value="A_deaminase_dom"/>
</dbReference>